<dbReference type="Gene3D" id="3.40.630.30">
    <property type="match status" value="1"/>
</dbReference>
<dbReference type="InterPro" id="IPR050680">
    <property type="entry name" value="YpeA/RimI_acetyltransf"/>
</dbReference>
<reference evidence="4" key="1">
    <citation type="submission" date="2020-10" db="EMBL/GenBank/DDBJ databases">
        <authorList>
            <person name="Gilroy R."/>
        </authorList>
    </citation>
    <scope>NUCLEOTIDE SEQUENCE</scope>
    <source>
        <strain evidence="4">CHK191-8634</strain>
    </source>
</reference>
<dbReference type="CDD" id="cd04301">
    <property type="entry name" value="NAT_SF"/>
    <property type="match status" value="1"/>
</dbReference>
<feature type="domain" description="N-acetyltransferase" evidence="3">
    <location>
        <begin position="76"/>
        <end position="216"/>
    </location>
</feature>
<comment type="caution">
    <text evidence="4">The sequence shown here is derived from an EMBL/GenBank/DDBJ whole genome shotgun (WGS) entry which is preliminary data.</text>
</comment>
<organism evidence="4 5">
    <name type="scientific">Candidatus Ventrousia excrementavium</name>
    <dbReference type="NCBI Taxonomy" id="2840961"/>
    <lineage>
        <taxon>Bacteria</taxon>
        <taxon>Bacillati</taxon>
        <taxon>Bacillota</taxon>
        <taxon>Clostridia</taxon>
        <taxon>Eubacteriales</taxon>
        <taxon>Clostridiaceae</taxon>
        <taxon>Clostridiaceae incertae sedis</taxon>
        <taxon>Candidatus Ventrousia</taxon>
    </lineage>
</organism>
<accession>A0A9D1IRR7</accession>
<dbReference type="InterPro" id="IPR016181">
    <property type="entry name" value="Acyl_CoA_acyltransferase"/>
</dbReference>
<keyword evidence="2" id="KW-0012">Acyltransferase</keyword>
<sequence length="216" mass="23888">MMLRGLAGSGLRLGALLRARPEFASLVTNELHDWLPGVLANPQSDLSVYLRENGFVPAFCVCHMRREGVHFAVPPLPFSPYGDGDYDAVQALVSRSFYELRRSLGILPHYIAPSDDVRAKYAQNAGDLFLLRQSGRVVGFVTAIGDTLDDLCVDEEHRGQGLGAALVMHGVNHILQKGRPAVRLDVIEHNRGALALYRKLGFTHEFTTYLYRDSGL</sequence>
<proteinExistence type="predicted"/>
<dbReference type="PANTHER" id="PTHR43420:SF47">
    <property type="entry name" value="N-ACETYLTRANSFERASE DOMAIN-CONTAINING PROTEIN"/>
    <property type="match status" value="1"/>
</dbReference>
<name>A0A9D1IRR7_9CLOT</name>
<dbReference type="Proteomes" id="UP000824073">
    <property type="component" value="Unassembled WGS sequence"/>
</dbReference>
<dbReference type="PANTHER" id="PTHR43420">
    <property type="entry name" value="ACETYLTRANSFERASE"/>
    <property type="match status" value="1"/>
</dbReference>
<evidence type="ECO:0000259" key="3">
    <source>
        <dbReference type="PROSITE" id="PS51186"/>
    </source>
</evidence>
<evidence type="ECO:0000256" key="1">
    <source>
        <dbReference type="ARBA" id="ARBA00022679"/>
    </source>
</evidence>
<dbReference type="GO" id="GO:0016747">
    <property type="term" value="F:acyltransferase activity, transferring groups other than amino-acyl groups"/>
    <property type="evidence" value="ECO:0007669"/>
    <property type="project" value="InterPro"/>
</dbReference>
<evidence type="ECO:0000313" key="5">
    <source>
        <dbReference type="Proteomes" id="UP000824073"/>
    </source>
</evidence>
<protein>
    <submittedName>
        <fullName evidence="4">GNAT family N-acetyltransferase</fullName>
    </submittedName>
</protein>
<keyword evidence="1" id="KW-0808">Transferase</keyword>
<dbReference type="InterPro" id="IPR000182">
    <property type="entry name" value="GNAT_dom"/>
</dbReference>
<dbReference type="AlphaFoldDB" id="A0A9D1IRR7"/>
<evidence type="ECO:0000313" key="4">
    <source>
        <dbReference type="EMBL" id="HIU42665.1"/>
    </source>
</evidence>
<dbReference type="EMBL" id="DVMR01000001">
    <property type="protein sequence ID" value="HIU42665.1"/>
    <property type="molecule type" value="Genomic_DNA"/>
</dbReference>
<gene>
    <name evidence="4" type="ORF">IAB67_00010</name>
</gene>
<dbReference type="SUPFAM" id="SSF55729">
    <property type="entry name" value="Acyl-CoA N-acyltransferases (Nat)"/>
    <property type="match status" value="1"/>
</dbReference>
<evidence type="ECO:0000256" key="2">
    <source>
        <dbReference type="ARBA" id="ARBA00023315"/>
    </source>
</evidence>
<dbReference type="Pfam" id="PF00583">
    <property type="entry name" value="Acetyltransf_1"/>
    <property type="match status" value="1"/>
</dbReference>
<reference evidence="4" key="2">
    <citation type="journal article" date="2021" name="PeerJ">
        <title>Extensive microbial diversity within the chicken gut microbiome revealed by metagenomics and culture.</title>
        <authorList>
            <person name="Gilroy R."/>
            <person name="Ravi A."/>
            <person name="Getino M."/>
            <person name="Pursley I."/>
            <person name="Horton D.L."/>
            <person name="Alikhan N.F."/>
            <person name="Baker D."/>
            <person name="Gharbi K."/>
            <person name="Hall N."/>
            <person name="Watson M."/>
            <person name="Adriaenssens E.M."/>
            <person name="Foster-Nyarko E."/>
            <person name="Jarju S."/>
            <person name="Secka A."/>
            <person name="Antonio M."/>
            <person name="Oren A."/>
            <person name="Chaudhuri R.R."/>
            <person name="La Ragione R."/>
            <person name="Hildebrand F."/>
            <person name="Pallen M.J."/>
        </authorList>
    </citation>
    <scope>NUCLEOTIDE SEQUENCE</scope>
    <source>
        <strain evidence="4">CHK191-8634</strain>
    </source>
</reference>
<dbReference type="PROSITE" id="PS51186">
    <property type="entry name" value="GNAT"/>
    <property type="match status" value="1"/>
</dbReference>